<comment type="caution">
    <text evidence="2">The sequence shown here is derived from an EMBL/GenBank/DDBJ whole genome shotgun (WGS) entry which is preliminary data.</text>
</comment>
<protein>
    <recommendedName>
        <fullName evidence="1">TTF-type domain-containing protein</fullName>
    </recommendedName>
</protein>
<feature type="domain" description="TTF-type" evidence="1">
    <location>
        <begin position="38"/>
        <end position="124"/>
    </location>
</feature>
<organism evidence="2 3">
    <name type="scientific">Scomber scombrus</name>
    <name type="common">Atlantic mackerel</name>
    <name type="synonym">Scomber vernalis</name>
    <dbReference type="NCBI Taxonomy" id="13677"/>
    <lineage>
        <taxon>Eukaryota</taxon>
        <taxon>Metazoa</taxon>
        <taxon>Chordata</taxon>
        <taxon>Craniata</taxon>
        <taxon>Vertebrata</taxon>
        <taxon>Euteleostomi</taxon>
        <taxon>Actinopterygii</taxon>
        <taxon>Neopterygii</taxon>
        <taxon>Teleostei</taxon>
        <taxon>Neoteleostei</taxon>
        <taxon>Acanthomorphata</taxon>
        <taxon>Pelagiaria</taxon>
        <taxon>Scombriformes</taxon>
        <taxon>Scombridae</taxon>
        <taxon>Scomber</taxon>
    </lineage>
</organism>
<evidence type="ECO:0000313" key="2">
    <source>
        <dbReference type="EMBL" id="CAK6977219.1"/>
    </source>
</evidence>
<name>A0AAV1Q1L6_SCOSC</name>
<dbReference type="SMART" id="SM00597">
    <property type="entry name" value="ZnF_TTF"/>
    <property type="match status" value="1"/>
</dbReference>
<dbReference type="InterPro" id="IPR006580">
    <property type="entry name" value="Znf_TTF"/>
</dbReference>
<sequence>MLTALHARLMDRTISAKFRMKDHDALYALSPKQTFGTQRRSFNRAWYEQYGWMEYSVTNDAAFCFSCRHFIPAFTVSGFQNWRKAQECFKAHNQELDPSGHVKLKKLSDTRWACQYSALCAIKKTLPAIQVTLQDVIGQTNAKRKAEARALHGLIDEQFVLNLTLFEDVFRVTKFVSDQLQAPNLDISSASDLVQSVITTLLEKRSEEAWDDIKDNAKHVCERAGIALQSRPPYS</sequence>
<accession>A0AAV1Q1L6</accession>
<reference evidence="2 3" key="1">
    <citation type="submission" date="2024-01" db="EMBL/GenBank/DDBJ databases">
        <authorList>
            <person name="Alioto T."/>
            <person name="Alioto T."/>
            <person name="Gomez Garrido J."/>
        </authorList>
    </citation>
    <scope>NUCLEOTIDE SEQUENCE [LARGE SCALE GENOMIC DNA]</scope>
</reference>
<evidence type="ECO:0000313" key="3">
    <source>
        <dbReference type="Proteomes" id="UP001314229"/>
    </source>
</evidence>
<keyword evidence="3" id="KW-1185">Reference proteome</keyword>
<dbReference type="Proteomes" id="UP001314229">
    <property type="component" value="Unassembled WGS sequence"/>
</dbReference>
<gene>
    <name evidence="2" type="ORF">FSCOSCO3_A034508</name>
</gene>
<dbReference type="EMBL" id="CAWUFR010000396">
    <property type="protein sequence ID" value="CAK6977219.1"/>
    <property type="molecule type" value="Genomic_DNA"/>
</dbReference>
<evidence type="ECO:0000259" key="1">
    <source>
        <dbReference type="SMART" id="SM00597"/>
    </source>
</evidence>
<proteinExistence type="predicted"/>
<dbReference type="AlphaFoldDB" id="A0AAV1Q1L6"/>